<feature type="compositionally biased region" description="Polar residues" evidence="8">
    <location>
        <begin position="196"/>
        <end position="205"/>
    </location>
</feature>
<feature type="region of interest" description="Disordered" evidence="8">
    <location>
        <begin position="281"/>
        <end position="335"/>
    </location>
</feature>
<dbReference type="Pfam" id="PF07546">
    <property type="entry name" value="EMI"/>
    <property type="match status" value="1"/>
</dbReference>
<dbReference type="PANTHER" id="PTHR15427">
    <property type="entry name" value="EMILIN ELASTIN MICROFIBRIL INTERFACE-LOCATED PROTEIN ELASTIN MICROFIBRIL INTERFACER"/>
    <property type="match status" value="1"/>
</dbReference>
<dbReference type="InterPro" id="IPR001073">
    <property type="entry name" value="C1q_dom"/>
</dbReference>
<comment type="subcellular location">
    <subcellularLocation>
        <location evidence="1">Secreted</location>
        <location evidence="1">Extracellular space</location>
        <location evidence="1">Extracellular matrix</location>
    </subcellularLocation>
</comment>
<evidence type="ECO:0000256" key="5">
    <source>
        <dbReference type="ARBA" id="ARBA00023054"/>
    </source>
</evidence>
<feature type="region of interest" description="Disordered" evidence="8">
    <location>
        <begin position="159"/>
        <end position="205"/>
    </location>
</feature>
<dbReference type="SMART" id="SM00110">
    <property type="entry name" value="C1Q"/>
    <property type="match status" value="1"/>
</dbReference>
<feature type="compositionally biased region" description="Gly residues" evidence="8">
    <location>
        <begin position="305"/>
        <end position="330"/>
    </location>
</feature>
<dbReference type="InterPro" id="IPR008983">
    <property type="entry name" value="Tumour_necrosis_fac-like_dom"/>
</dbReference>
<feature type="domain" description="EMI" evidence="10">
    <location>
        <begin position="1"/>
        <end position="77"/>
    </location>
</feature>
<dbReference type="SUPFAM" id="SSF49842">
    <property type="entry name" value="TNF-like"/>
    <property type="match status" value="1"/>
</dbReference>
<proteinExistence type="predicted"/>
<feature type="coiled-coil region" evidence="7">
    <location>
        <begin position="759"/>
        <end position="804"/>
    </location>
</feature>
<dbReference type="EMBL" id="CAAE01014611">
    <property type="protein sequence ID" value="CAG00825.1"/>
    <property type="molecule type" value="Genomic_DNA"/>
</dbReference>
<keyword evidence="4" id="KW-0732">Signal</keyword>
<keyword evidence="2" id="KW-0964">Secreted</keyword>
<feature type="compositionally biased region" description="Low complexity" evidence="8">
    <location>
        <begin position="605"/>
        <end position="618"/>
    </location>
</feature>
<dbReference type="Gene3D" id="2.60.120.40">
    <property type="match status" value="1"/>
</dbReference>
<feature type="region of interest" description="Disordered" evidence="8">
    <location>
        <begin position="531"/>
        <end position="703"/>
    </location>
</feature>
<feature type="non-terminal residue" evidence="11">
    <location>
        <position position="1176"/>
    </location>
</feature>
<feature type="compositionally biased region" description="Pro residues" evidence="8">
    <location>
        <begin position="619"/>
        <end position="679"/>
    </location>
</feature>
<accession>Q4SEV7</accession>
<evidence type="ECO:0000256" key="8">
    <source>
        <dbReference type="SAM" id="MobiDB-lite"/>
    </source>
</evidence>
<feature type="compositionally biased region" description="Pro residues" evidence="8">
    <location>
        <begin position="546"/>
        <end position="558"/>
    </location>
</feature>
<dbReference type="Pfam" id="PF00386">
    <property type="entry name" value="C1q"/>
    <property type="match status" value="1"/>
</dbReference>
<reference evidence="11" key="1">
    <citation type="journal article" date="2004" name="Nature">
        <title>Genome duplication in the teleost fish Tetraodon nigroviridis reveals the early vertebrate proto-karyotype.</title>
        <authorList>
            <person name="Jaillon O."/>
            <person name="Aury J.-M."/>
            <person name="Brunet F."/>
            <person name="Petit J.-L."/>
            <person name="Stange-Thomann N."/>
            <person name="Mauceli E."/>
            <person name="Bouneau L."/>
            <person name="Fischer C."/>
            <person name="Ozouf-Costaz C."/>
            <person name="Bernot A."/>
            <person name="Nicaud S."/>
            <person name="Jaffe D."/>
            <person name="Fisher S."/>
            <person name="Lutfalla G."/>
            <person name="Dossat C."/>
            <person name="Segurens B."/>
            <person name="Dasilva C."/>
            <person name="Salanoubat M."/>
            <person name="Levy M."/>
            <person name="Boudet N."/>
            <person name="Castellano S."/>
            <person name="Anthouard V."/>
            <person name="Jubin C."/>
            <person name="Castelli V."/>
            <person name="Katinka M."/>
            <person name="Vacherie B."/>
            <person name="Biemont C."/>
            <person name="Skalli Z."/>
            <person name="Cattolico L."/>
            <person name="Poulain J."/>
            <person name="De Berardinis V."/>
            <person name="Cruaud C."/>
            <person name="Duprat S."/>
            <person name="Brottier P."/>
            <person name="Coutanceau J.-P."/>
            <person name="Gouzy J."/>
            <person name="Parra G."/>
            <person name="Lardier G."/>
            <person name="Chapple C."/>
            <person name="McKernan K.J."/>
            <person name="McEwan P."/>
            <person name="Bosak S."/>
            <person name="Kellis M."/>
            <person name="Volff J.-N."/>
            <person name="Guigo R."/>
            <person name="Zody M.C."/>
            <person name="Mesirov J."/>
            <person name="Lindblad-Toh K."/>
            <person name="Birren B."/>
            <person name="Nusbaum C."/>
            <person name="Kahn D."/>
            <person name="Robinson-Rechavi M."/>
            <person name="Laudet V."/>
            <person name="Schachter V."/>
            <person name="Quetier F."/>
            <person name="Saurin W."/>
            <person name="Scarpelli C."/>
            <person name="Wincker P."/>
            <person name="Lander E.S."/>
            <person name="Weissenbach J."/>
            <person name="Roest Crollius H."/>
        </authorList>
    </citation>
    <scope>NUCLEOTIDE SEQUENCE [LARGE SCALE GENOMIC DNA]</scope>
</reference>
<name>Q4SEV7_TETNG</name>
<evidence type="ECO:0000256" key="4">
    <source>
        <dbReference type="ARBA" id="ARBA00022729"/>
    </source>
</evidence>
<sequence>RNWCAFIVARPVSCVVEDGAETYVKADYQPCTWGGAQCSRVVLYRTYARPRYKVAYKMVTNMEWRCCHGYGGADCQDGPVGVEELLRQQQKDQERMGALEKQLNLLDVRSSQTLQTLRRDVQRSQSCCHAVGDLQSRVAQNERKISSAAESLEGVHTQLESALGGPGGGANGSSAPGGGGLAAGGAPGSGPGAGLDQQQLQSRQTCSDMRNELKSWVGRELEGLRAHVQDRFGYQSSRMTAAETDLGLLKDQLDNQHQKLLSLDQDTSRLAWRIRTCGCLESERGEGGGSPPRPGFPGNRTGAWSEGGKGEPPGQVGGASGGTEQGGGAEGANATEKSLEWRVVASENQIRRFSTRLKDLSVSGDSLSNKVRTSGFLLLLLLHHSFLPLEEAPVIFFCDLPQVLDLSQDVHQIKSLTGDHGEHWSRVVTRVELLGRGCDLCGALEAELHKVKNHSQHALARMQSSIHSLQRRLESAGGGCLHTCSQLQEQLLLLRQDVGRCPSRCPNTSTPAGGELSAAAAAAAAAPAAPAAAPPDAAPDAAAPAAAPPAAPAAPPDAAPDAAPAAPPDAAPPAAPDAAPPAAPAAPPAAAPPDAAPAAAPPDAAPDAAPAAAPDAAPAAPPAAAPPDAAPAAAPPDAAPDAAPPAAPAAPAAAPPAAAPDAAPPAAPAAPPDAAPPAPHRGWPSLVDVCPGGGSVGGGGPGLEAERALDGHSVIGGSFNSNQLRTLQAEMSEAILTFSSINDTLEGLEHTVQKHSSFITDLGNTKDKIISELDKIQQEVREHVENRQEGLESLERNVRRLESVLLLETGDCKQSAEGLEKRLSKLEDVSGRLDGVLASIVQMKEGSLGPLVHVAAVLLADETESELRTSLELLSKDGVLGSVQKSQDDVYSRIKGFNSSLSQVLKELQRWSEQGVSGEWAPPPSAAFPLPVMSDWCHWGFIPSQAYPDPKEKPGCLVPEDLLDAQVKMEREDFLVWFDSVLAANRLLQTRLQRTDMDTRIGLLCIFSHVNGFSDLLPGPKGEPGLPGVDAHAPKLSFSAALTVPMETSGTIVFDKVFVNQGNLYDPKTGVFKAPVDGHYFFSAILTGHRNEKIEAVLSKSNHGMARADSGGYQPEGLENNPVAEAKTTPGSLAVFNIILPLKACDTVCIDLVMGRLAHSVEPLTVFNGVLLSEDV</sequence>
<keyword evidence="6" id="KW-1015">Disulfide bond</keyword>
<dbReference type="OrthoDB" id="9944757at2759"/>
<dbReference type="PANTHER" id="PTHR15427:SF1">
    <property type="entry name" value="EMILIN-1"/>
    <property type="match status" value="1"/>
</dbReference>
<evidence type="ECO:0000256" key="7">
    <source>
        <dbReference type="SAM" id="Coils"/>
    </source>
</evidence>
<evidence type="ECO:0000256" key="2">
    <source>
        <dbReference type="ARBA" id="ARBA00022525"/>
    </source>
</evidence>
<feature type="domain" description="C1q" evidence="9">
    <location>
        <begin position="1031"/>
        <end position="1176"/>
    </location>
</feature>
<dbReference type="AlphaFoldDB" id="Q4SEV7"/>
<evidence type="ECO:0000256" key="1">
    <source>
        <dbReference type="ARBA" id="ARBA00004498"/>
    </source>
</evidence>
<keyword evidence="3" id="KW-0272">Extracellular matrix</keyword>
<evidence type="ECO:0000259" key="9">
    <source>
        <dbReference type="PROSITE" id="PS50871"/>
    </source>
</evidence>
<comment type="caution">
    <text evidence="11">The sequence shown here is derived from an EMBL/GenBank/DDBJ whole genome shotgun (WGS) entry which is preliminary data.</text>
</comment>
<feature type="compositionally biased region" description="Pro residues" evidence="8">
    <location>
        <begin position="565"/>
        <end position="604"/>
    </location>
</feature>
<gene>
    <name evidence="11" type="ORF">GSTENG00019367001</name>
</gene>
<evidence type="ECO:0000256" key="3">
    <source>
        <dbReference type="ARBA" id="ARBA00022530"/>
    </source>
</evidence>
<reference evidence="11" key="2">
    <citation type="submission" date="2004-02" db="EMBL/GenBank/DDBJ databases">
        <authorList>
            <consortium name="Genoscope"/>
            <consortium name="Whitehead Institute Centre for Genome Research"/>
        </authorList>
    </citation>
    <scope>NUCLEOTIDE SEQUENCE</scope>
</reference>
<protein>
    <submittedName>
        <fullName evidence="11">(spotted green pufferfish) hypothetical protein</fullName>
    </submittedName>
</protein>
<feature type="compositionally biased region" description="Gly residues" evidence="8">
    <location>
        <begin position="164"/>
        <end position="193"/>
    </location>
</feature>
<keyword evidence="5 7" id="KW-0175">Coiled coil</keyword>
<organism evidence="11">
    <name type="scientific">Tetraodon nigroviridis</name>
    <name type="common">Spotted green pufferfish</name>
    <name type="synonym">Chelonodon nigroviridis</name>
    <dbReference type="NCBI Taxonomy" id="99883"/>
    <lineage>
        <taxon>Eukaryota</taxon>
        <taxon>Metazoa</taxon>
        <taxon>Chordata</taxon>
        <taxon>Craniata</taxon>
        <taxon>Vertebrata</taxon>
        <taxon>Euteleostomi</taxon>
        <taxon>Actinopterygii</taxon>
        <taxon>Neopterygii</taxon>
        <taxon>Teleostei</taxon>
        <taxon>Neoteleostei</taxon>
        <taxon>Acanthomorphata</taxon>
        <taxon>Eupercaria</taxon>
        <taxon>Tetraodontiformes</taxon>
        <taxon>Tetradontoidea</taxon>
        <taxon>Tetraodontidae</taxon>
        <taxon>Tetraodon</taxon>
    </lineage>
</organism>
<evidence type="ECO:0000259" key="10">
    <source>
        <dbReference type="PROSITE" id="PS51041"/>
    </source>
</evidence>
<evidence type="ECO:0000313" key="11">
    <source>
        <dbReference type="EMBL" id="CAG00825.1"/>
    </source>
</evidence>
<dbReference type="KEGG" id="tng:GSTEN00019367G001"/>
<evidence type="ECO:0000256" key="6">
    <source>
        <dbReference type="ARBA" id="ARBA00023157"/>
    </source>
</evidence>
<dbReference type="InterPro" id="IPR011489">
    <property type="entry name" value="EMI_domain"/>
</dbReference>
<dbReference type="PROSITE" id="PS50871">
    <property type="entry name" value="C1Q"/>
    <property type="match status" value="1"/>
</dbReference>
<feature type="compositionally biased region" description="Gly residues" evidence="8">
    <location>
        <begin position="691"/>
        <end position="702"/>
    </location>
</feature>
<feature type="non-terminal residue" evidence="11">
    <location>
        <position position="1"/>
    </location>
</feature>
<dbReference type="PROSITE" id="PS51041">
    <property type="entry name" value="EMI"/>
    <property type="match status" value="1"/>
</dbReference>
<dbReference type="InterPro" id="IPR050392">
    <property type="entry name" value="Collagen/C1q_domain"/>
</dbReference>